<evidence type="ECO:0000256" key="7">
    <source>
        <dbReference type="ARBA" id="ARBA00023141"/>
    </source>
</evidence>
<dbReference type="Pfam" id="PF00697">
    <property type="entry name" value="PRAI"/>
    <property type="match status" value="1"/>
</dbReference>
<dbReference type="InterPro" id="IPR013785">
    <property type="entry name" value="Aldolase_TIM"/>
</dbReference>
<evidence type="ECO:0000256" key="3">
    <source>
        <dbReference type="ARBA" id="ARBA00012572"/>
    </source>
</evidence>
<dbReference type="PANTHER" id="PTHR42894:SF1">
    <property type="entry name" value="N-(5'-PHOSPHORIBOSYL)ANTHRANILATE ISOMERASE"/>
    <property type="match status" value="1"/>
</dbReference>
<keyword evidence="12" id="KW-1185">Reference proteome</keyword>
<dbReference type="GO" id="GO:0004640">
    <property type="term" value="F:phosphoribosylanthranilate isomerase activity"/>
    <property type="evidence" value="ECO:0007669"/>
    <property type="project" value="UniProtKB-UniRule"/>
</dbReference>
<dbReference type="HAMAP" id="MF_00135">
    <property type="entry name" value="PRAI"/>
    <property type="match status" value="1"/>
</dbReference>
<name>A0AA37SWS5_9BACT</name>
<comment type="similarity">
    <text evidence="9">Belongs to the TrpF family.</text>
</comment>
<protein>
    <recommendedName>
        <fullName evidence="4 9">N-(5'-phosphoribosyl)anthranilate isomerase</fullName>
        <shortName evidence="9">PRAI</shortName>
        <ecNumber evidence="3 9">5.3.1.24</ecNumber>
    </recommendedName>
</protein>
<evidence type="ECO:0000256" key="1">
    <source>
        <dbReference type="ARBA" id="ARBA00001164"/>
    </source>
</evidence>
<dbReference type="Proteomes" id="UP001156666">
    <property type="component" value="Unassembled WGS sequence"/>
</dbReference>
<evidence type="ECO:0000259" key="10">
    <source>
        <dbReference type="Pfam" id="PF00697"/>
    </source>
</evidence>
<evidence type="ECO:0000256" key="6">
    <source>
        <dbReference type="ARBA" id="ARBA00022822"/>
    </source>
</evidence>
<accession>A0AA37SWS5</accession>
<comment type="pathway">
    <text evidence="2 9">Amino-acid biosynthesis; L-tryptophan biosynthesis; L-tryptophan from chorismate: step 3/5.</text>
</comment>
<dbReference type="InterPro" id="IPR044643">
    <property type="entry name" value="TrpF_fam"/>
</dbReference>
<keyword evidence="7 9" id="KW-0057">Aromatic amino acid biosynthesis</keyword>
<keyword evidence="5 9" id="KW-0028">Amino-acid biosynthesis</keyword>
<dbReference type="RefSeq" id="WP_235292004.1">
    <property type="nucleotide sequence ID" value="NZ_BSOH01000027.1"/>
</dbReference>
<dbReference type="EMBL" id="BSOH01000027">
    <property type="protein sequence ID" value="GLR19293.1"/>
    <property type="molecule type" value="Genomic_DNA"/>
</dbReference>
<dbReference type="SUPFAM" id="SSF51366">
    <property type="entry name" value="Ribulose-phoshate binding barrel"/>
    <property type="match status" value="1"/>
</dbReference>
<dbReference type="GO" id="GO:0000162">
    <property type="term" value="P:L-tryptophan biosynthetic process"/>
    <property type="evidence" value="ECO:0007669"/>
    <property type="project" value="UniProtKB-UniRule"/>
</dbReference>
<dbReference type="EC" id="5.3.1.24" evidence="3 9"/>
<reference evidence="11" key="2">
    <citation type="submission" date="2023-01" db="EMBL/GenBank/DDBJ databases">
        <title>Draft genome sequence of Portibacter lacus strain NBRC 108769.</title>
        <authorList>
            <person name="Sun Q."/>
            <person name="Mori K."/>
        </authorList>
    </citation>
    <scope>NUCLEOTIDE SEQUENCE</scope>
    <source>
        <strain evidence="11">NBRC 108769</strain>
    </source>
</reference>
<proteinExistence type="inferred from homology"/>
<comment type="caution">
    <text evidence="11">The sequence shown here is derived from an EMBL/GenBank/DDBJ whole genome shotgun (WGS) entry which is preliminary data.</text>
</comment>
<dbReference type="InterPro" id="IPR001240">
    <property type="entry name" value="PRAI_dom"/>
</dbReference>
<dbReference type="Gene3D" id="3.20.20.70">
    <property type="entry name" value="Aldolase class I"/>
    <property type="match status" value="1"/>
</dbReference>
<keyword evidence="6 9" id="KW-0822">Tryptophan biosynthesis</keyword>
<gene>
    <name evidence="9 11" type="primary">trpF</name>
    <name evidence="11" type="ORF">GCM10007940_39090</name>
</gene>
<dbReference type="AlphaFoldDB" id="A0AA37SWS5"/>
<reference evidence="11" key="1">
    <citation type="journal article" date="2014" name="Int. J. Syst. Evol. Microbiol.">
        <title>Complete genome sequence of Corynebacterium casei LMG S-19264T (=DSM 44701T), isolated from a smear-ripened cheese.</title>
        <authorList>
            <consortium name="US DOE Joint Genome Institute (JGI-PGF)"/>
            <person name="Walter F."/>
            <person name="Albersmeier A."/>
            <person name="Kalinowski J."/>
            <person name="Ruckert C."/>
        </authorList>
    </citation>
    <scope>NUCLEOTIDE SEQUENCE</scope>
    <source>
        <strain evidence="11">NBRC 108769</strain>
    </source>
</reference>
<evidence type="ECO:0000256" key="8">
    <source>
        <dbReference type="ARBA" id="ARBA00023235"/>
    </source>
</evidence>
<evidence type="ECO:0000313" key="12">
    <source>
        <dbReference type="Proteomes" id="UP001156666"/>
    </source>
</evidence>
<evidence type="ECO:0000256" key="4">
    <source>
        <dbReference type="ARBA" id="ARBA00022272"/>
    </source>
</evidence>
<dbReference type="InterPro" id="IPR011060">
    <property type="entry name" value="RibuloseP-bd_barrel"/>
</dbReference>
<organism evidence="11 12">
    <name type="scientific">Portibacter lacus</name>
    <dbReference type="NCBI Taxonomy" id="1099794"/>
    <lineage>
        <taxon>Bacteria</taxon>
        <taxon>Pseudomonadati</taxon>
        <taxon>Bacteroidota</taxon>
        <taxon>Saprospiria</taxon>
        <taxon>Saprospirales</taxon>
        <taxon>Haliscomenobacteraceae</taxon>
        <taxon>Portibacter</taxon>
    </lineage>
</organism>
<evidence type="ECO:0000256" key="9">
    <source>
        <dbReference type="HAMAP-Rule" id="MF_00135"/>
    </source>
</evidence>
<feature type="domain" description="N-(5'phosphoribosyl) anthranilate isomerase (PRAI)" evidence="10">
    <location>
        <begin position="11"/>
        <end position="208"/>
    </location>
</feature>
<comment type="catalytic activity">
    <reaction evidence="1 9">
        <text>N-(5-phospho-beta-D-ribosyl)anthranilate = 1-(2-carboxyphenylamino)-1-deoxy-D-ribulose 5-phosphate</text>
        <dbReference type="Rhea" id="RHEA:21540"/>
        <dbReference type="ChEBI" id="CHEBI:18277"/>
        <dbReference type="ChEBI" id="CHEBI:58613"/>
        <dbReference type="EC" id="5.3.1.24"/>
    </reaction>
</comment>
<evidence type="ECO:0000256" key="5">
    <source>
        <dbReference type="ARBA" id="ARBA00022605"/>
    </source>
</evidence>
<sequence length="215" mass="24066">MNSSDQNIILKVCGMRDIENIQAASDAGVSLMGFIFYEKSKRFIQPELRAEIFSSIPDNIKKVGVFVNESIDFVKKIVHEYNLDFVQLHGEEDPSYCEAIKTLTKVIKAFSVDESFDFSITADYQSCDYLLFDAKGKERGGNGIQYNWDILQQYTLDTPFLLSGGLGPEDAGKINSFKHKKLAGIDVNSGFESAPAMKNIENIKSFISKLTCNTQ</sequence>
<dbReference type="CDD" id="cd00405">
    <property type="entry name" value="PRAI"/>
    <property type="match status" value="1"/>
</dbReference>
<evidence type="ECO:0000256" key="2">
    <source>
        <dbReference type="ARBA" id="ARBA00004664"/>
    </source>
</evidence>
<keyword evidence="8 9" id="KW-0413">Isomerase</keyword>
<evidence type="ECO:0000313" key="11">
    <source>
        <dbReference type="EMBL" id="GLR19293.1"/>
    </source>
</evidence>
<dbReference type="PANTHER" id="PTHR42894">
    <property type="entry name" value="N-(5'-PHOSPHORIBOSYL)ANTHRANILATE ISOMERASE"/>
    <property type="match status" value="1"/>
</dbReference>